<organism evidence="10 11">
    <name type="scientific">Urbifossiella limnaea</name>
    <dbReference type="NCBI Taxonomy" id="2528023"/>
    <lineage>
        <taxon>Bacteria</taxon>
        <taxon>Pseudomonadati</taxon>
        <taxon>Planctomycetota</taxon>
        <taxon>Planctomycetia</taxon>
        <taxon>Gemmatales</taxon>
        <taxon>Gemmataceae</taxon>
        <taxon>Urbifossiella</taxon>
    </lineage>
</organism>
<evidence type="ECO:0000256" key="3">
    <source>
        <dbReference type="ARBA" id="ARBA00022475"/>
    </source>
</evidence>
<feature type="domain" description="MacB-like periplasmic core" evidence="9">
    <location>
        <begin position="18"/>
        <end position="258"/>
    </location>
</feature>
<accession>A0A517XR06</accession>
<dbReference type="EMBL" id="CP036273">
    <property type="protein sequence ID" value="QDU19948.1"/>
    <property type="molecule type" value="Genomic_DNA"/>
</dbReference>
<feature type="transmembrane region" description="Helical" evidence="7">
    <location>
        <begin position="337"/>
        <end position="363"/>
    </location>
</feature>
<evidence type="ECO:0000256" key="1">
    <source>
        <dbReference type="ARBA" id="ARBA00004651"/>
    </source>
</evidence>
<dbReference type="InterPro" id="IPR051125">
    <property type="entry name" value="ABC-4/HrtB_transporter"/>
</dbReference>
<dbReference type="PIRSF" id="PIRSF031773">
    <property type="entry name" value="DevC"/>
    <property type="match status" value="1"/>
</dbReference>
<dbReference type="RefSeq" id="WP_145236703.1">
    <property type="nucleotide sequence ID" value="NZ_CP036273.1"/>
</dbReference>
<name>A0A517XR06_9BACT</name>
<dbReference type="InterPro" id="IPR003838">
    <property type="entry name" value="ABC3_permease_C"/>
</dbReference>
<dbReference type="GO" id="GO:0005886">
    <property type="term" value="C:plasma membrane"/>
    <property type="evidence" value="ECO:0007669"/>
    <property type="project" value="UniProtKB-SubCell"/>
</dbReference>
<proteinExistence type="predicted"/>
<keyword evidence="4 7" id="KW-0812">Transmembrane</keyword>
<feature type="transmembrane region" description="Helical" evidence="7">
    <location>
        <begin position="375"/>
        <end position="397"/>
    </location>
</feature>
<protein>
    <submittedName>
        <fullName evidence="10">FtsX-like permease family protein</fullName>
    </submittedName>
</protein>
<evidence type="ECO:0000313" key="11">
    <source>
        <dbReference type="Proteomes" id="UP000319576"/>
    </source>
</evidence>
<feature type="transmembrane region" description="Helical" evidence="7">
    <location>
        <begin position="20"/>
        <end position="39"/>
    </location>
</feature>
<dbReference type="KEGG" id="uli:ETAA1_18880"/>
<evidence type="ECO:0000259" key="8">
    <source>
        <dbReference type="Pfam" id="PF02687"/>
    </source>
</evidence>
<evidence type="ECO:0000256" key="7">
    <source>
        <dbReference type="SAM" id="Phobius"/>
    </source>
</evidence>
<evidence type="ECO:0000256" key="4">
    <source>
        <dbReference type="ARBA" id="ARBA00022692"/>
    </source>
</evidence>
<dbReference type="Proteomes" id="UP000319576">
    <property type="component" value="Chromosome"/>
</dbReference>
<dbReference type="PANTHER" id="PTHR43738:SF1">
    <property type="entry name" value="HEMIN TRANSPORT SYSTEM PERMEASE PROTEIN HRTB-RELATED"/>
    <property type="match status" value="1"/>
</dbReference>
<reference evidence="10 11" key="1">
    <citation type="submission" date="2019-02" db="EMBL/GenBank/DDBJ databases">
        <title>Deep-cultivation of Planctomycetes and their phenomic and genomic characterization uncovers novel biology.</title>
        <authorList>
            <person name="Wiegand S."/>
            <person name="Jogler M."/>
            <person name="Boedeker C."/>
            <person name="Pinto D."/>
            <person name="Vollmers J."/>
            <person name="Rivas-Marin E."/>
            <person name="Kohn T."/>
            <person name="Peeters S.H."/>
            <person name="Heuer A."/>
            <person name="Rast P."/>
            <person name="Oberbeckmann S."/>
            <person name="Bunk B."/>
            <person name="Jeske O."/>
            <person name="Meyerdierks A."/>
            <person name="Storesund J.E."/>
            <person name="Kallscheuer N."/>
            <person name="Luecker S."/>
            <person name="Lage O.M."/>
            <person name="Pohl T."/>
            <person name="Merkel B.J."/>
            <person name="Hornburger P."/>
            <person name="Mueller R.-W."/>
            <person name="Bruemmer F."/>
            <person name="Labrenz M."/>
            <person name="Spormann A.M."/>
            <person name="Op den Camp H."/>
            <person name="Overmann J."/>
            <person name="Amann R."/>
            <person name="Jetten M.S.M."/>
            <person name="Mascher T."/>
            <person name="Medema M.H."/>
            <person name="Devos D.P."/>
            <person name="Kaster A.-K."/>
            <person name="Ovreas L."/>
            <person name="Rohde M."/>
            <person name="Galperin M.Y."/>
            <person name="Jogler C."/>
        </authorList>
    </citation>
    <scope>NUCLEOTIDE SEQUENCE [LARGE SCALE GENOMIC DNA]</scope>
    <source>
        <strain evidence="10 11">ETA_A1</strain>
    </source>
</reference>
<dbReference type="InterPro" id="IPR025857">
    <property type="entry name" value="MacB_PCD"/>
</dbReference>
<feature type="transmembrane region" description="Helical" evidence="7">
    <location>
        <begin position="289"/>
        <end position="309"/>
    </location>
</feature>
<evidence type="ECO:0000256" key="6">
    <source>
        <dbReference type="ARBA" id="ARBA00023136"/>
    </source>
</evidence>
<dbReference type="Pfam" id="PF12704">
    <property type="entry name" value="MacB_PCD"/>
    <property type="match status" value="1"/>
</dbReference>
<keyword evidence="11" id="KW-1185">Reference proteome</keyword>
<evidence type="ECO:0000256" key="2">
    <source>
        <dbReference type="ARBA" id="ARBA00022448"/>
    </source>
</evidence>
<dbReference type="OrthoDB" id="180999at2"/>
<dbReference type="AlphaFoldDB" id="A0A517XR06"/>
<keyword evidence="3" id="KW-1003">Cell membrane</keyword>
<evidence type="ECO:0000259" key="9">
    <source>
        <dbReference type="Pfam" id="PF12704"/>
    </source>
</evidence>
<keyword evidence="6 7" id="KW-0472">Membrane</keyword>
<evidence type="ECO:0000313" key="10">
    <source>
        <dbReference type="EMBL" id="QDU19948.1"/>
    </source>
</evidence>
<dbReference type="PANTHER" id="PTHR43738">
    <property type="entry name" value="ABC TRANSPORTER, MEMBRANE PROTEIN"/>
    <property type="match status" value="1"/>
</dbReference>
<gene>
    <name evidence="10" type="ORF">ETAA1_18880</name>
</gene>
<dbReference type="InterPro" id="IPR005891">
    <property type="entry name" value="DevC"/>
</dbReference>
<keyword evidence="2" id="KW-0813">Transport</keyword>
<comment type="subcellular location">
    <subcellularLocation>
        <location evidence="1">Cell membrane</location>
        <topology evidence="1">Multi-pass membrane protein</topology>
    </subcellularLocation>
</comment>
<feature type="domain" description="ABC3 transporter permease C-terminal" evidence="8">
    <location>
        <begin position="292"/>
        <end position="400"/>
    </location>
</feature>
<evidence type="ECO:0000256" key="5">
    <source>
        <dbReference type="ARBA" id="ARBA00022989"/>
    </source>
</evidence>
<sequence length="410" mass="43257">MSPAALAWHNLAHKRGRTAIAVAGVAFAVVLVFMELGLYDGVGRTAAMLYDALRFELLLVSSEYVDVSRTGDFPRARLAQARAAPDVTDAVPVSMGIGTWRMPARRDLLGRAVPAGGTRSISILGVPPDRLADVFAVDRGRVFRSPAEAARAGKLLTGPDAILFDTRSKPEFGRLADLIDVPPAGDPATGNVLRYNGRHVDVVGGFALGTGFSWNAMILTAEPTFAAITYRPADRVAFGLVSLEPGTDPDAAARTLRAALPADVRVMTRPEIEAHENRHWMRLTSIGQFLLVAVVLAVAVGVIFVYQMMAADIRAMLPEYATVKALGYRPPFLGGVVLAQAAFLAVLGFVPGFVAAVGLYAVARTVGGIPTEMTASRAAVVLGLTCGMCLGSGLLAVRKVHAADPADLFA</sequence>
<keyword evidence="5 7" id="KW-1133">Transmembrane helix</keyword>
<dbReference type="Pfam" id="PF02687">
    <property type="entry name" value="FtsX"/>
    <property type="match status" value="1"/>
</dbReference>